<evidence type="ECO:0000256" key="1">
    <source>
        <dbReference type="ARBA" id="ARBA00008201"/>
    </source>
</evidence>
<sequence length="434" mass="48766">KDVLPRIGLWNMRNKKMVNGGRVKEWICINFARNVQDGAARSFCRQLADMCEISGMDFSKEPLLPPLCTRPEHVERALKAHYQDAMSALKPLGRELDLLIAILPDNNGSLYGNLKRICETDLGLVSQCCLAKHVFKTTQQYLANVALKINVKVGGRNTVLVDALSRRIPLVSDRPTIIFGADVTHPHPGEDSSPSIAAVVASQDWPEVTKYAGLVSAQTRRQELIQDLFKVWQDPQRGTVNGGMVRELLLSFHRSTGQKPQRIIFYRDGVSEGQFYQVLLYELDAIRKACASLESNYQPPVTFVVVQKRHHTRLFANNHNDQRSVDPKSGNILPGVPWLIQRYAILPSLISTFVAMLVFREQAALRITMSFGMRTILPRMVCRLSRTTCATPTQGAPVLYRLCLRHTMLTSPLFELGSTWNRIPPTVARSRAVP</sequence>
<keyword evidence="2" id="KW-0943">RNA-mediated gene silencing</keyword>
<evidence type="ECO:0000256" key="2">
    <source>
        <dbReference type="ARBA" id="ARBA00023158"/>
    </source>
</evidence>
<comment type="similarity">
    <text evidence="1">Belongs to the argonaute family. Ago subfamily.</text>
</comment>
<reference evidence="5" key="1">
    <citation type="journal article" date="2014" name="Science">
        <title>Ancient hybridizations among the ancestral genomes of bread wheat.</title>
        <authorList>
            <consortium name="International Wheat Genome Sequencing Consortium,"/>
            <person name="Marcussen T."/>
            <person name="Sandve S.R."/>
            <person name="Heier L."/>
            <person name="Spannagl M."/>
            <person name="Pfeifer M."/>
            <person name="Jakobsen K.S."/>
            <person name="Wulff B.B."/>
            <person name="Steuernagel B."/>
            <person name="Mayer K.F."/>
            <person name="Olsen O.A."/>
        </authorList>
    </citation>
    <scope>NUCLEOTIDE SEQUENCE [LARGE SCALE GENOMIC DNA]</scope>
    <source>
        <strain evidence="5">cv. AL8/78</strain>
    </source>
</reference>
<keyword evidence="5" id="KW-1185">Reference proteome</keyword>
<evidence type="ECO:0000313" key="5">
    <source>
        <dbReference type="Proteomes" id="UP000015105"/>
    </source>
</evidence>
<dbReference type="Pfam" id="PF02171">
    <property type="entry name" value="Piwi"/>
    <property type="match status" value="1"/>
</dbReference>
<dbReference type="PANTHER" id="PTHR22891">
    <property type="entry name" value="EUKARYOTIC TRANSLATION INITIATION FACTOR 2C"/>
    <property type="match status" value="1"/>
</dbReference>
<dbReference type="FunFam" id="3.40.50.2300:FF:000110">
    <property type="entry name" value="Argonaute 10"/>
    <property type="match status" value="1"/>
</dbReference>
<reference evidence="4" key="5">
    <citation type="journal article" date="2021" name="G3 (Bethesda)">
        <title>Aegilops tauschii genome assembly Aet v5.0 features greater sequence contiguity and improved annotation.</title>
        <authorList>
            <person name="Wang L."/>
            <person name="Zhu T."/>
            <person name="Rodriguez J.C."/>
            <person name="Deal K.R."/>
            <person name="Dubcovsky J."/>
            <person name="McGuire P.E."/>
            <person name="Lux T."/>
            <person name="Spannagl M."/>
            <person name="Mayer K.F.X."/>
            <person name="Baldrich P."/>
            <person name="Meyers B.C."/>
            <person name="Huo N."/>
            <person name="Gu Y.Q."/>
            <person name="Zhou H."/>
            <person name="Devos K.M."/>
            <person name="Bennetzen J.L."/>
            <person name="Unver T."/>
            <person name="Budak H."/>
            <person name="Gulick P.J."/>
            <person name="Galiba G."/>
            <person name="Kalapos B."/>
            <person name="Nelson D.R."/>
            <person name="Li P."/>
            <person name="You F.M."/>
            <person name="Luo M.C."/>
            <person name="Dvorak J."/>
        </authorList>
    </citation>
    <scope>NUCLEOTIDE SEQUENCE [LARGE SCALE GENOMIC DNA]</scope>
    <source>
        <strain evidence="4">cv. AL8/78</strain>
    </source>
</reference>
<dbReference type="GO" id="GO:0031047">
    <property type="term" value="P:regulatory ncRNA-mediated gene silencing"/>
    <property type="evidence" value="ECO:0007669"/>
    <property type="project" value="UniProtKB-KW"/>
</dbReference>
<dbReference type="SUPFAM" id="SSF53098">
    <property type="entry name" value="Ribonuclease H-like"/>
    <property type="match status" value="1"/>
</dbReference>
<dbReference type="EnsemblPlants" id="AET6Gv20657300.33">
    <property type="protein sequence ID" value="AET6Gv20657300.33"/>
    <property type="gene ID" value="AET6Gv20657300"/>
</dbReference>
<reference evidence="4" key="4">
    <citation type="submission" date="2019-03" db="UniProtKB">
        <authorList>
            <consortium name="EnsemblPlants"/>
        </authorList>
    </citation>
    <scope>IDENTIFICATION</scope>
</reference>
<evidence type="ECO:0000259" key="3">
    <source>
        <dbReference type="PROSITE" id="PS50822"/>
    </source>
</evidence>
<dbReference type="InterPro" id="IPR003165">
    <property type="entry name" value="Piwi"/>
</dbReference>
<dbReference type="Pfam" id="PF16487">
    <property type="entry name" value="ArgoMid"/>
    <property type="match status" value="1"/>
</dbReference>
<proteinExistence type="inferred from homology"/>
<dbReference type="Gene3D" id="3.30.420.10">
    <property type="entry name" value="Ribonuclease H-like superfamily/Ribonuclease H"/>
    <property type="match status" value="1"/>
</dbReference>
<reference evidence="4" key="3">
    <citation type="journal article" date="2017" name="Nature">
        <title>Genome sequence of the progenitor of the wheat D genome Aegilops tauschii.</title>
        <authorList>
            <person name="Luo M.C."/>
            <person name="Gu Y.Q."/>
            <person name="Puiu D."/>
            <person name="Wang H."/>
            <person name="Twardziok S.O."/>
            <person name="Deal K.R."/>
            <person name="Huo N."/>
            <person name="Zhu T."/>
            <person name="Wang L."/>
            <person name="Wang Y."/>
            <person name="McGuire P.E."/>
            <person name="Liu S."/>
            <person name="Long H."/>
            <person name="Ramasamy R.K."/>
            <person name="Rodriguez J.C."/>
            <person name="Van S.L."/>
            <person name="Yuan L."/>
            <person name="Wang Z."/>
            <person name="Xia Z."/>
            <person name="Xiao L."/>
            <person name="Anderson O.D."/>
            <person name="Ouyang S."/>
            <person name="Liang Y."/>
            <person name="Zimin A.V."/>
            <person name="Pertea G."/>
            <person name="Qi P."/>
            <person name="Bennetzen J.L."/>
            <person name="Dai X."/>
            <person name="Dawson M.W."/>
            <person name="Muller H.G."/>
            <person name="Kugler K."/>
            <person name="Rivarola-Duarte L."/>
            <person name="Spannagl M."/>
            <person name="Mayer K.F.X."/>
            <person name="Lu F.H."/>
            <person name="Bevan M.W."/>
            <person name="Leroy P."/>
            <person name="Li P."/>
            <person name="You F.M."/>
            <person name="Sun Q."/>
            <person name="Liu Z."/>
            <person name="Lyons E."/>
            <person name="Wicker T."/>
            <person name="Salzberg S.L."/>
            <person name="Devos K.M."/>
            <person name="Dvorak J."/>
        </authorList>
    </citation>
    <scope>NUCLEOTIDE SEQUENCE [LARGE SCALE GENOMIC DNA]</scope>
    <source>
        <strain evidence="4">cv. AL8/78</strain>
    </source>
</reference>
<protein>
    <recommendedName>
        <fullName evidence="3">Piwi domain-containing protein</fullName>
    </recommendedName>
</protein>
<dbReference type="GO" id="GO:0003676">
    <property type="term" value="F:nucleic acid binding"/>
    <property type="evidence" value="ECO:0007669"/>
    <property type="project" value="InterPro"/>
</dbReference>
<dbReference type="InterPro" id="IPR032473">
    <property type="entry name" value="Argonaute_Mid_dom"/>
</dbReference>
<dbReference type="Proteomes" id="UP000015105">
    <property type="component" value="Chromosome 6D"/>
</dbReference>
<dbReference type="AlphaFoldDB" id="A0A453P9G0"/>
<name>A0A453P9G0_AEGTS</name>
<feature type="domain" description="Piwi" evidence="3">
    <location>
        <begin position="98"/>
        <end position="335"/>
    </location>
</feature>
<organism evidence="4 5">
    <name type="scientific">Aegilops tauschii subsp. strangulata</name>
    <name type="common">Goatgrass</name>
    <dbReference type="NCBI Taxonomy" id="200361"/>
    <lineage>
        <taxon>Eukaryota</taxon>
        <taxon>Viridiplantae</taxon>
        <taxon>Streptophyta</taxon>
        <taxon>Embryophyta</taxon>
        <taxon>Tracheophyta</taxon>
        <taxon>Spermatophyta</taxon>
        <taxon>Magnoliopsida</taxon>
        <taxon>Liliopsida</taxon>
        <taxon>Poales</taxon>
        <taxon>Poaceae</taxon>
        <taxon>BOP clade</taxon>
        <taxon>Pooideae</taxon>
        <taxon>Triticodae</taxon>
        <taxon>Triticeae</taxon>
        <taxon>Triticinae</taxon>
        <taxon>Aegilops</taxon>
    </lineage>
</organism>
<dbReference type="Gene3D" id="3.40.50.2300">
    <property type="match status" value="1"/>
</dbReference>
<dbReference type="Gramene" id="AET6Gv20657300.33">
    <property type="protein sequence ID" value="AET6Gv20657300.33"/>
    <property type="gene ID" value="AET6Gv20657300"/>
</dbReference>
<dbReference type="PROSITE" id="PS50822">
    <property type="entry name" value="PIWI"/>
    <property type="match status" value="1"/>
</dbReference>
<evidence type="ECO:0000313" key="4">
    <source>
        <dbReference type="EnsemblPlants" id="AET6Gv20657300.33"/>
    </source>
</evidence>
<dbReference type="InterPro" id="IPR012337">
    <property type="entry name" value="RNaseH-like_sf"/>
</dbReference>
<accession>A0A453P9G0</accession>
<dbReference type="SMART" id="SM00950">
    <property type="entry name" value="Piwi"/>
    <property type="match status" value="1"/>
</dbReference>
<dbReference type="InterPro" id="IPR036397">
    <property type="entry name" value="RNaseH_sf"/>
</dbReference>
<reference evidence="5" key="2">
    <citation type="journal article" date="2017" name="Nat. Plants">
        <title>The Aegilops tauschii genome reveals multiple impacts of transposons.</title>
        <authorList>
            <person name="Zhao G."/>
            <person name="Zou C."/>
            <person name="Li K."/>
            <person name="Wang K."/>
            <person name="Li T."/>
            <person name="Gao L."/>
            <person name="Zhang X."/>
            <person name="Wang H."/>
            <person name="Yang Z."/>
            <person name="Liu X."/>
            <person name="Jiang W."/>
            <person name="Mao L."/>
            <person name="Kong X."/>
            <person name="Jiao Y."/>
            <person name="Jia J."/>
        </authorList>
    </citation>
    <scope>NUCLEOTIDE SEQUENCE [LARGE SCALE GENOMIC DNA]</scope>
    <source>
        <strain evidence="5">cv. AL8/78</strain>
    </source>
</reference>